<protein>
    <recommendedName>
        <fullName evidence="2">Signal transduction histidine kinase internal region domain-containing protein</fullName>
    </recommendedName>
</protein>
<comment type="caution">
    <text evidence="3">The sequence shown here is derived from an EMBL/GenBank/DDBJ whole genome shotgun (WGS) entry which is preliminary data.</text>
</comment>
<dbReference type="OrthoDB" id="9809908at2"/>
<dbReference type="PANTHER" id="PTHR34220">
    <property type="entry name" value="SENSOR HISTIDINE KINASE YPDA"/>
    <property type="match status" value="1"/>
</dbReference>
<keyword evidence="4" id="KW-1185">Reference proteome</keyword>
<gene>
    <name evidence="3" type="ORF">ESA94_09020</name>
</gene>
<name>A0A4Q1CIY4_9BACT</name>
<dbReference type="Proteomes" id="UP000290204">
    <property type="component" value="Unassembled WGS sequence"/>
</dbReference>
<dbReference type="EMBL" id="SDHW01000002">
    <property type="protein sequence ID" value="RXK60596.1"/>
    <property type="molecule type" value="Genomic_DNA"/>
</dbReference>
<sequence>MKLIKPPKLELYSFLFSMPLIDVALNVVLYKHRIWSEGSIWLISFPLMFLFGTISWFLHIQYEHWVETKFPELNQTKQRIALKAAAFLFIMQPSILVIFYLYDHYQILGYSIERNDLLKGMIIGFSVNLVFETLYEGDYALTKYKESYAEKETLQELSLQTEFDALKNQVNPHFLFNCFNTLSSLIAVDRQRAEEFLNELSIVYRYLLRNNEEGLSTLANEINFIKSYYRLLQTRHGEAVEIHIEIDKRYEPYLLPSLTLQLLVENVVKHNALSKNKPLVIDIFTMAGNKLVVNNNLQRRTVKAPSNNVGLENIKTKYSLLKQQGFQVMENEKNFTVVLPLIWKPVDSESERIKKEKLFINNNH</sequence>
<proteinExistence type="predicted"/>
<feature type="transmembrane region" description="Helical" evidence="1">
    <location>
        <begin position="38"/>
        <end position="59"/>
    </location>
</feature>
<accession>A0A4Q1CIY4</accession>
<dbReference type="InterPro" id="IPR010559">
    <property type="entry name" value="Sig_transdc_His_kin_internal"/>
</dbReference>
<dbReference type="Pfam" id="PF06580">
    <property type="entry name" value="His_kinase"/>
    <property type="match status" value="1"/>
</dbReference>
<feature type="transmembrane region" description="Helical" evidence="1">
    <location>
        <begin position="12"/>
        <end position="32"/>
    </location>
</feature>
<keyword evidence="1" id="KW-1133">Transmembrane helix</keyword>
<keyword evidence="1" id="KW-0472">Membrane</keyword>
<dbReference type="PANTHER" id="PTHR34220:SF7">
    <property type="entry name" value="SENSOR HISTIDINE KINASE YPDA"/>
    <property type="match status" value="1"/>
</dbReference>
<organism evidence="3 4">
    <name type="scientific">Lacibacter luteus</name>
    <dbReference type="NCBI Taxonomy" id="2508719"/>
    <lineage>
        <taxon>Bacteria</taxon>
        <taxon>Pseudomonadati</taxon>
        <taxon>Bacteroidota</taxon>
        <taxon>Chitinophagia</taxon>
        <taxon>Chitinophagales</taxon>
        <taxon>Chitinophagaceae</taxon>
        <taxon>Lacibacter</taxon>
    </lineage>
</organism>
<dbReference type="GO" id="GO:0016020">
    <property type="term" value="C:membrane"/>
    <property type="evidence" value="ECO:0007669"/>
    <property type="project" value="InterPro"/>
</dbReference>
<feature type="transmembrane region" description="Helical" evidence="1">
    <location>
        <begin position="80"/>
        <end position="102"/>
    </location>
</feature>
<evidence type="ECO:0000313" key="3">
    <source>
        <dbReference type="EMBL" id="RXK60596.1"/>
    </source>
</evidence>
<dbReference type="InterPro" id="IPR050640">
    <property type="entry name" value="Bact_2-comp_sensor_kinase"/>
</dbReference>
<dbReference type="RefSeq" id="WP_129130557.1">
    <property type="nucleotide sequence ID" value="NZ_SDHW01000002.1"/>
</dbReference>
<dbReference type="AlphaFoldDB" id="A0A4Q1CIY4"/>
<dbReference type="GO" id="GO:0000155">
    <property type="term" value="F:phosphorelay sensor kinase activity"/>
    <property type="evidence" value="ECO:0007669"/>
    <property type="project" value="InterPro"/>
</dbReference>
<evidence type="ECO:0000313" key="4">
    <source>
        <dbReference type="Proteomes" id="UP000290204"/>
    </source>
</evidence>
<keyword evidence="1" id="KW-0812">Transmembrane</keyword>
<evidence type="ECO:0000259" key="2">
    <source>
        <dbReference type="Pfam" id="PF06580"/>
    </source>
</evidence>
<feature type="domain" description="Signal transduction histidine kinase internal region" evidence="2">
    <location>
        <begin position="162"/>
        <end position="239"/>
    </location>
</feature>
<evidence type="ECO:0000256" key="1">
    <source>
        <dbReference type="SAM" id="Phobius"/>
    </source>
</evidence>
<reference evidence="3 4" key="1">
    <citation type="submission" date="2019-01" db="EMBL/GenBank/DDBJ databases">
        <title>Lacibacter sp. strain TTM-7.</title>
        <authorList>
            <person name="Chen W.-M."/>
        </authorList>
    </citation>
    <scope>NUCLEOTIDE SEQUENCE [LARGE SCALE GENOMIC DNA]</scope>
    <source>
        <strain evidence="3 4">TTM-7</strain>
    </source>
</reference>